<dbReference type="AlphaFoldDB" id="A0A2G9TQG4"/>
<sequence>MSLHCIALYEQVSMSDSTLRRHVEEVRRKNEPSTKNLKHKHSSEDFQLRSPRLPLPEFKPTDNEGPELSQAELESLMAVYDRPLDDYLEMFIQVTSLLEMFRDSKRDLRREVFFSLYGSHFLCSLCAALKTLHRSLALSMYSAVVPIGLVNKDWDGGKKKVLLIGT</sequence>
<evidence type="ECO:0000256" key="1">
    <source>
        <dbReference type="SAM" id="MobiDB-lite"/>
    </source>
</evidence>
<accession>A0A2G9TQG4</accession>
<protein>
    <submittedName>
        <fullName evidence="2">Uncharacterized protein</fullName>
    </submittedName>
</protein>
<dbReference type="OrthoDB" id="296386at2759"/>
<organism evidence="2 3">
    <name type="scientific">Teladorsagia circumcincta</name>
    <name type="common">Brown stomach worm</name>
    <name type="synonym">Ostertagia circumcincta</name>
    <dbReference type="NCBI Taxonomy" id="45464"/>
    <lineage>
        <taxon>Eukaryota</taxon>
        <taxon>Metazoa</taxon>
        <taxon>Ecdysozoa</taxon>
        <taxon>Nematoda</taxon>
        <taxon>Chromadorea</taxon>
        <taxon>Rhabditida</taxon>
        <taxon>Rhabditina</taxon>
        <taxon>Rhabditomorpha</taxon>
        <taxon>Strongyloidea</taxon>
        <taxon>Trichostrongylidae</taxon>
        <taxon>Teladorsagia</taxon>
    </lineage>
</organism>
<dbReference type="EMBL" id="KZ355839">
    <property type="protein sequence ID" value="PIO60253.1"/>
    <property type="molecule type" value="Genomic_DNA"/>
</dbReference>
<evidence type="ECO:0000313" key="3">
    <source>
        <dbReference type="Proteomes" id="UP000230423"/>
    </source>
</evidence>
<reference evidence="2 3" key="1">
    <citation type="submission" date="2015-09" db="EMBL/GenBank/DDBJ databases">
        <title>Draft genome of the parasitic nematode Teladorsagia circumcincta isolate WARC Sus (inbred).</title>
        <authorList>
            <person name="Mitreva M."/>
        </authorList>
    </citation>
    <scope>NUCLEOTIDE SEQUENCE [LARGE SCALE GENOMIC DNA]</scope>
    <source>
        <strain evidence="2 3">S</strain>
    </source>
</reference>
<name>A0A2G9TQG4_TELCI</name>
<proteinExistence type="predicted"/>
<evidence type="ECO:0000313" key="2">
    <source>
        <dbReference type="EMBL" id="PIO60253.1"/>
    </source>
</evidence>
<dbReference type="Proteomes" id="UP000230423">
    <property type="component" value="Unassembled WGS sequence"/>
</dbReference>
<keyword evidence="3" id="KW-1185">Reference proteome</keyword>
<feature type="region of interest" description="Disordered" evidence="1">
    <location>
        <begin position="25"/>
        <end position="47"/>
    </location>
</feature>
<gene>
    <name evidence="2" type="ORF">TELCIR_18256</name>
</gene>